<dbReference type="Gene3D" id="1.20.1250.20">
    <property type="entry name" value="MFS general substrate transporter like domains"/>
    <property type="match status" value="2"/>
</dbReference>
<feature type="transmembrane region" description="Helical" evidence="7">
    <location>
        <begin position="185"/>
        <end position="203"/>
    </location>
</feature>
<feature type="transmembrane region" description="Helical" evidence="7">
    <location>
        <begin position="398"/>
        <end position="417"/>
    </location>
</feature>
<dbReference type="Pfam" id="PF07690">
    <property type="entry name" value="MFS_1"/>
    <property type="match status" value="1"/>
</dbReference>
<dbReference type="InterPro" id="IPR020846">
    <property type="entry name" value="MFS_dom"/>
</dbReference>
<keyword evidence="6 7" id="KW-0472">Membrane</keyword>
<keyword evidence="10" id="KW-1185">Reference proteome</keyword>
<dbReference type="EMBL" id="FOFT01000008">
    <property type="protein sequence ID" value="SES05695.1"/>
    <property type="molecule type" value="Genomic_DNA"/>
</dbReference>
<keyword evidence="2" id="KW-0813">Transport</keyword>
<evidence type="ECO:0000259" key="8">
    <source>
        <dbReference type="PROSITE" id="PS50850"/>
    </source>
</evidence>
<dbReference type="InterPro" id="IPR036259">
    <property type="entry name" value="MFS_trans_sf"/>
</dbReference>
<comment type="subcellular location">
    <subcellularLocation>
        <location evidence="1">Cell membrane</location>
        <topology evidence="1">Multi-pass membrane protein</topology>
    </subcellularLocation>
</comment>
<feature type="domain" description="Major facilitator superfamily (MFS) profile" evidence="8">
    <location>
        <begin position="112"/>
        <end position="514"/>
    </location>
</feature>
<proteinExistence type="predicted"/>
<evidence type="ECO:0000256" key="4">
    <source>
        <dbReference type="ARBA" id="ARBA00022692"/>
    </source>
</evidence>
<feature type="transmembrane region" description="Helical" evidence="7">
    <location>
        <begin position="487"/>
        <end position="507"/>
    </location>
</feature>
<evidence type="ECO:0000256" key="5">
    <source>
        <dbReference type="ARBA" id="ARBA00022989"/>
    </source>
</evidence>
<keyword evidence="3" id="KW-1003">Cell membrane</keyword>
<accession>A0A1H9U8A5</accession>
<dbReference type="AlphaFoldDB" id="A0A1H9U8A5"/>
<dbReference type="PANTHER" id="PTHR43045">
    <property type="entry name" value="SHIKIMATE TRANSPORTER"/>
    <property type="match status" value="1"/>
</dbReference>
<feature type="transmembrane region" description="Helical" evidence="7">
    <location>
        <begin position="284"/>
        <end position="305"/>
    </location>
</feature>
<dbReference type="GO" id="GO:0022857">
    <property type="term" value="F:transmembrane transporter activity"/>
    <property type="evidence" value="ECO:0007669"/>
    <property type="project" value="InterPro"/>
</dbReference>
<dbReference type="CDD" id="cd17369">
    <property type="entry name" value="MFS_ShiA_like"/>
    <property type="match status" value="1"/>
</dbReference>
<evidence type="ECO:0000256" key="6">
    <source>
        <dbReference type="ARBA" id="ARBA00023136"/>
    </source>
</evidence>
<evidence type="ECO:0000256" key="2">
    <source>
        <dbReference type="ARBA" id="ARBA00022448"/>
    </source>
</evidence>
<feature type="transmembrane region" description="Helical" evidence="7">
    <location>
        <begin position="209"/>
        <end position="227"/>
    </location>
</feature>
<protein>
    <submittedName>
        <fullName evidence="9">Predicted arabinose efflux permease, MFS family</fullName>
    </submittedName>
</protein>
<evidence type="ECO:0000256" key="1">
    <source>
        <dbReference type="ARBA" id="ARBA00004651"/>
    </source>
</evidence>
<name>A0A1H9U8A5_9PSEU</name>
<dbReference type="PROSITE" id="PS50850">
    <property type="entry name" value="MFS"/>
    <property type="match status" value="1"/>
</dbReference>
<keyword evidence="4 7" id="KW-0812">Transmembrane</keyword>
<dbReference type="Proteomes" id="UP000199028">
    <property type="component" value="Unassembled WGS sequence"/>
</dbReference>
<feature type="transmembrane region" description="Helical" evidence="7">
    <location>
        <begin position="423"/>
        <end position="447"/>
    </location>
</feature>
<feature type="transmembrane region" description="Helical" evidence="7">
    <location>
        <begin position="333"/>
        <end position="358"/>
    </location>
</feature>
<evidence type="ECO:0000256" key="3">
    <source>
        <dbReference type="ARBA" id="ARBA00022475"/>
    </source>
</evidence>
<feature type="transmembrane region" description="Helical" evidence="7">
    <location>
        <begin position="459"/>
        <end position="481"/>
    </location>
</feature>
<dbReference type="SUPFAM" id="SSF103473">
    <property type="entry name" value="MFS general substrate transporter"/>
    <property type="match status" value="1"/>
</dbReference>
<reference evidence="10" key="1">
    <citation type="submission" date="2016-10" db="EMBL/GenBank/DDBJ databases">
        <authorList>
            <person name="Varghese N."/>
            <person name="Submissions S."/>
        </authorList>
    </citation>
    <scope>NUCLEOTIDE SEQUENCE [LARGE SCALE GENOMIC DNA]</scope>
    <source>
        <strain evidence="10">CGMCC 4.578</strain>
    </source>
</reference>
<organism evidence="9 10">
    <name type="scientific">Lentzea flaviverrucosa</name>
    <dbReference type="NCBI Taxonomy" id="200379"/>
    <lineage>
        <taxon>Bacteria</taxon>
        <taxon>Bacillati</taxon>
        <taxon>Actinomycetota</taxon>
        <taxon>Actinomycetes</taxon>
        <taxon>Pseudonocardiales</taxon>
        <taxon>Pseudonocardiaceae</taxon>
        <taxon>Lentzea</taxon>
    </lineage>
</organism>
<dbReference type="InterPro" id="IPR011701">
    <property type="entry name" value="MFS"/>
</dbReference>
<feature type="transmembrane region" description="Helical" evidence="7">
    <location>
        <begin position="150"/>
        <end position="173"/>
    </location>
</feature>
<keyword evidence="5 7" id="KW-1133">Transmembrane helix</keyword>
<dbReference type="PANTHER" id="PTHR43045:SF1">
    <property type="entry name" value="SHIKIMATE TRANSPORTER"/>
    <property type="match status" value="1"/>
</dbReference>
<sequence length="530" mass="56545">MTTMGSMGQAVVHPLLRYVESTEKELRAIESAPGLNLEFHLRLGFADAALPDMSLVDILSCDDDWVMPHEHACTPEPEVPDGRQERRTKGDRTIAQCQSLDQAGTMTGVRKVAAASAVGNTIELYDFLLYGTASALVFDKIFFPQFDSRVGVLLAFATFGAGFFARPLGGAVIGHLGDRIGRRSMLVVTLSATGLSTALIGLLPTYAQVGILAPVLLVLLRIVQGFFMGGEQGGASLMAVEHAPPGRWGWYGSWVFIGSPVGLVLANLAMYLSSRASGPDFLSWGWRLPFLFSIVLVGIGLYIRLRVSESPRFVRAEKSRLPIAEVLRDRWRIVLLGAGVNLGFTIFIYVLSVFMIGYGRTALKISADDLLIATVVGSVAQVVAVPAFALLSDRIGRLPVMFGGAIFQAGFAFPLFWLTDSGWFTFAMVLGFVGSAALFGPSAAYFAELFRTRVRYSGVALSFQLGAVLGGGLAPLVAQSLLRTGTWAIALYLIAGAVLSGVCLLVIGSAHEAEPAGGESDAQPLSPAQS</sequence>
<feature type="transmembrane region" description="Helical" evidence="7">
    <location>
        <begin position="370"/>
        <end position="391"/>
    </location>
</feature>
<feature type="transmembrane region" description="Helical" evidence="7">
    <location>
        <begin position="248"/>
        <end position="272"/>
    </location>
</feature>
<evidence type="ECO:0000313" key="9">
    <source>
        <dbReference type="EMBL" id="SES05695.1"/>
    </source>
</evidence>
<gene>
    <name evidence="9" type="ORF">SAMN05216195_108357</name>
</gene>
<evidence type="ECO:0000256" key="7">
    <source>
        <dbReference type="SAM" id="Phobius"/>
    </source>
</evidence>
<dbReference type="GO" id="GO:0005886">
    <property type="term" value="C:plasma membrane"/>
    <property type="evidence" value="ECO:0007669"/>
    <property type="project" value="UniProtKB-SubCell"/>
</dbReference>
<evidence type="ECO:0000313" key="10">
    <source>
        <dbReference type="Proteomes" id="UP000199028"/>
    </source>
</evidence>